<organism evidence="4">
    <name type="scientific">Capitella teleta</name>
    <name type="common">Polychaete worm</name>
    <dbReference type="NCBI Taxonomy" id="283909"/>
    <lineage>
        <taxon>Eukaryota</taxon>
        <taxon>Metazoa</taxon>
        <taxon>Spiralia</taxon>
        <taxon>Lophotrochozoa</taxon>
        <taxon>Annelida</taxon>
        <taxon>Polychaeta</taxon>
        <taxon>Sedentaria</taxon>
        <taxon>Scolecida</taxon>
        <taxon>Capitellidae</taxon>
        <taxon>Capitella</taxon>
    </lineage>
</organism>
<dbReference type="InterPro" id="IPR000569">
    <property type="entry name" value="HECT_dom"/>
</dbReference>
<evidence type="ECO:0000256" key="1">
    <source>
        <dbReference type="ARBA" id="ARBA00022786"/>
    </source>
</evidence>
<dbReference type="OrthoDB" id="6152329at2759"/>
<reference evidence="4 6" key="2">
    <citation type="journal article" date="2013" name="Nature">
        <title>Insights into bilaterian evolution from three spiralian genomes.</title>
        <authorList>
            <person name="Simakov O."/>
            <person name="Marletaz F."/>
            <person name="Cho S.J."/>
            <person name="Edsinger-Gonzales E."/>
            <person name="Havlak P."/>
            <person name="Hellsten U."/>
            <person name="Kuo D.H."/>
            <person name="Larsson T."/>
            <person name="Lv J."/>
            <person name="Arendt D."/>
            <person name="Savage R."/>
            <person name="Osoegawa K."/>
            <person name="de Jong P."/>
            <person name="Grimwood J."/>
            <person name="Chapman J.A."/>
            <person name="Shapiro H."/>
            <person name="Aerts A."/>
            <person name="Otillar R.P."/>
            <person name="Terry A.Y."/>
            <person name="Boore J.L."/>
            <person name="Grigoriev I.V."/>
            <person name="Lindberg D.R."/>
            <person name="Seaver E.C."/>
            <person name="Weisblat D.A."/>
            <person name="Putnam N.H."/>
            <person name="Rokhsar D.S."/>
        </authorList>
    </citation>
    <scope>NUCLEOTIDE SEQUENCE</scope>
    <source>
        <strain evidence="4 6">I ESC-2004</strain>
    </source>
</reference>
<dbReference type="STRING" id="283909.R7UUU8"/>
<reference evidence="5" key="3">
    <citation type="submission" date="2015-06" db="UniProtKB">
        <authorList>
            <consortium name="EnsemblMetazoa"/>
        </authorList>
    </citation>
    <scope>IDENTIFICATION</scope>
</reference>
<keyword evidence="1 2" id="KW-0833">Ubl conjugation pathway</keyword>
<gene>
    <name evidence="4" type="ORF">CAPTEDRAFT_220495</name>
</gene>
<dbReference type="GO" id="GO:0004842">
    <property type="term" value="F:ubiquitin-protein transferase activity"/>
    <property type="evidence" value="ECO:0007669"/>
    <property type="project" value="InterPro"/>
</dbReference>
<dbReference type="PROSITE" id="PS50237">
    <property type="entry name" value="HECT"/>
    <property type="match status" value="1"/>
</dbReference>
<protein>
    <recommendedName>
        <fullName evidence="3">HECT domain-containing protein</fullName>
    </recommendedName>
</protein>
<dbReference type="OMA" id="PLWSIRD"/>
<sequence length="167" mass="18526">MYVIERLRSALKQFEEGLSSLGFLSALQTNPDVMTEAILQREPLVADAIIALYSNINFSIPGCNKRIREEATEAWWRDLVLDLEDEGKLPALLACLTGLEAIPPLGFGTIGDITFFHPGGNEGDPTAEFPVINTCSFHLRLPIHPTYDKFQLNFRAALEQATTFTDA</sequence>
<dbReference type="Proteomes" id="UP000014760">
    <property type="component" value="Unassembled WGS sequence"/>
</dbReference>
<feature type="active site" description="Glycyl thioester intermediate" evidence="2">
    <location>
        <position position="135"/>
    </location>
</feature>
<dbReference type="EMBL" id="AMQN01020660">
    <property type="status" value="NOT_ANNOTATED_CDS"/>
    <property type="molecule type" value="Genomic_DNA"/>
</dbReference>
<dbReference type="InterPro" id="IPR035983">
    <property type="entry name" value="Hect_E3_ubiquitin_ligase"/>
</dbReference>
<dbReference type="EnsemblMetazoa" id="CapteT220495">
    <property type="protein sequence ID" value="CapteP220495"/>
    <property type="gene ID" value="CapteG220495"/>
</dbReference>
<dbReference type="AlphaFoldDB" id="R7UUU8"/>
<accession>R7UUU8</accession>
<evidence type="ECO:0000313" key="4">
    <source>
        <dbReference type="EMBL" id="ELU10413.1"/>
    </source>
</evidence>
<evidence type="ECO:0000256" key="2">
    <source>
        <dbReference type="PROSITE-ProRule" id="PRU00104"/>
    </source>
</evidence>
<evidence type="ECO:0000313" key="5">
    <source>
        <dbReference type="EnsemblMetazoa" id="CapteP220495"/>
    </source>
</evidence>
<dbReference type="Gene3D" id="3.30.2410.10">
    <property type="entry name" value="Hect, E3 ligase catalytic domain"/>
    <property type="match status" value="1"/>
</dbReference>
<dbReference type="SUPFAM" id="SSF56204">
    <property type="entry name" value="Hect, E3 ligase catalytic domain"/>
    <property type="match status" value="1"/>
</dbReference>
<evidence type="ECO:0000259" key="3">
    <source>
        <dbReference type="PROSITE" id="PS50237"/>
    </source>
</evidence>
<name>R7UUU8_CAPTE</name>
<evidence type="ECO:0000313" key="6">
    <source>
        <dbReference type="Proteomes" id="UP000014760"/>
    </source>
</evidence>
<keyword evidence="6" id="KW-1185">Reference proteome</keyword>
<dbReference type="Pfam" id="PF00632">
    <property type="entry name" value="HECT"/>
    <property type="match status" value="1"/>
</dbReference>
<proteinExistence type="predicted"/>
<dbReference type="EMBL" id="KB297512">
    <property type="protein sequence ID" value="ELU10413.1"/>
    <property type="molecule type" value="Genomic_DNA"/>
</dbReference>
<reference evidence="6" key="1">
    <citation type="submission" date="2012-12" db="EMBL/GenBank/DDBJ databases">
        <authorList>
            <person name="Hellsten U."/>
            <person name="Grimwood J."/>
            <person name="Chapman J.A."/>
            <person name="Shapiro H."/>
            <person name="Aerts A."/>
            <person name="Otillar R.P."/>
            <person name="Terry A.Y."/>
            <person name="Boore J.L."/>
            <person name="Simakov O."/>
            <person name="Marletaz F."/>
            <person name="Cho S.-J."/>
            <person name="Edsinger-Gonzales E."/>
            <person name="Havlak P."/>
            <person name="Kuo D.-H."/>
            <person name="Larsson T."/>
            <person name="Lv J."/>
            <person name="Arendt D."/>
            <person name="Savage R."/>
            <person name="Osoegawa K."/>
            <person name="de Jong P."/>
            <person name="Lindberg D.R."/>
            <person name="Seaver E.C."/>
            <person name="Weisblat D.A."/>
            <person name="Putnam N.H."/>
            <person name="Grigoriev I.V."/>
            <person name="Rokhsar D.S."/>
        </authorList>
    </citation>
    <scope>NUCLEOTIDE SEQUENCE</scope>
    <source>
        <strain evidence="6">I ESC-2004</strain>
    </source>
</reference>
<feature type="domain" description="HECT" evidence="3">
    <location>
        <begin position="92"/>
        <end position="167"/>
    </location>
</feature>
<dbReference type="HOGENOM" id="CLU_024258_1_0_1"/>